<dbReference type="PANTHER" id="PTHR47756">
    <property type="entry name" value="BLL6612 PROTEIN-RELATED"/>
    <property type="match status" value="1"/>
</dbReference>
<dbReference type="GO" id="GO:0006352">
    <property type="term" value="P:DNA-templated transcription initiation"/>
    <property type="evidence" value="ECO:0007669"/>
    <property type="project" value="InterPro"/>
</dbReference>
<dbReference type="InterPro" id="IPR013325">
    <property type="entry name" value="RNA_pol_sigma_r2"/>
</dbReference>
<feature type="domain" description="RNA polymerase sigma-70 region 2" evidence="1">
    <location>
        <begin position="13"/>
        <end position="77"/>
    </location>
</feature>
<evidence type="ECO:0000313" key="3">
    <source>
        <dbReference type="EMBL" id="PCH62339.1"/>
    </source>
</evidence>
<organism evidence="3 4">
    <name type="scientific">SAR86 cluster bacterium</name>
    <dbReference type="NCBI Taxonomy" id="2030880"/>
    <lineage>
        <taxon>Bacteria</taxon>
        <taxon>Pseudomonadati</taxon>
        <taxon>Pseudomonadota</taxon>
        <taxon>Gammaproteobacteria</taxon>
        <taxon>SAR86 cluster</taxon>
    </lineage>
</organism>
<dbReference type="Pfam" id="PF04542">
    <property type="entry name" value="Sigma70_r2"/>
    <property type="match status" value="1"/>
</dbReference>
<evidence type="ECO:0000313" key="4">
    <source>
        <dbReference type="Proteomes" id="UP000218172"/>
    </source>
</evidence>
<dbReference type="InterPro" id="IPR013324">
    <property type="entry name" value="RNA_pol_sigma_r3/r4-like"/>
</dbReference>
<feature type="domain" description="DUF6596" evidence="2">
    <location>
        <begin position="182"/>
        <end position="284"/>
    </location>
</feature>
<evidence type="ECO:0000259" key="1">
    <source>
        <dbReference type="Pfam" id="PF04542"/>
    </source>
</evidence>
<name>A0A2A4MQ06_9GAMM</name>
<reference evidence="4" key="1">
    <citation type="submission" date="2017-08" db="EMBL/GenBank/DDBJ databases">
        <title>A dynamic microbial community with high functional redundancy inhabits the cold, oxic subseafloor aquifer.</title>
        <authorList>
            <person name="Tully B.J."/>
            <person name="Wheat C.G."/>
            <person name="Glazer B.T."/>
            <person name="Huber J.A."/>
        </authorList>
    </citation>
    <scope>NUCLEOTIDE SEQUENCE [LARGE SCALE GENOMIC DNA]</scope>
</reference>
<proteinExistence type="predicted"/>
<evidence type="ECO:0000259" key="2">
    <source>
        <dbReference type="Pfam" id="PF20239"/>
    </source>
</evidence>
<dbReference type="SUPFAM" id="SSF88659">
    <property type="entry name" value="Sigma3 and sigma4 domains of RNA polymerase sigma factors"/>
    <property type="match status" value="1"/>
</dbReference>
<dbReference type="InterPro" id="IPR046531">
    <property type="entry name" value="DUF6596"/>
</dbReference>
<protein>
    <submittedName>
        <fullName evidence="3">RNA polymerase subunit sigma-70</fullName>
    </submittedName>
</protein>
<gene>
    <name evidence="3" type="ORF">COC19_03020</name>
</gene>
<dbReference type="Proteomes" id="UP000218172">
    <property type="component" value="Unassembled WGS sequence"/>
</dbReference>
<dbReference type="AlphaFoldDB" id="A0A2A4MQ06"/>
<comment type="caution">
    <text evidence="3">The sequence shown here is derived from an EMBL/GenBank/DDBJ whole genome shotgun (WGS) entry which is preliminary data.</text>
</comment>
<dbReference type="InterPro" id="IPR007627">
    <property type="entry name" value="RNA_pol_sigma70_r2"/>
</dbReference>
<dbReference type="Pfam" id="PF20239">
    <property type="entry name" value="DUF6596"/>
    <property type="match status" value="1"/>
</dbReference>
<accession>A0A2A4MQ06</accession>
<sequence length="412" mass="46841">MSSTPLIENFFRREYANLVATLSRRVGVQHFELVEDSVQSALMTALQSWTIKGLPQNPSAWLYRVAANSLMSELRQAAGHARLLRENAEDFNLAVSPEFFTSQQLQDDLLRMLFACCHENIAIESQLVFALKTLCGFSIGEISQRLFITEANAYKRFSRARKYLSTTSVHTDELNDNSYPLRLAAVNKVLYLLFTEGYLSLSHGASIRVELCEEALRLATILAEHRFCQTPETFALLALMHLQLARMSARQDSSGGLLLLEQQDRSQWDQQRIQIGLSWLERSASGENFSRYHGEAAIAAEHCLASSFEHTRWHEIVRNYELLEQVAPSAIHRLNRAVALAQWQGPRVALHMLEVFEAPTWLLNSYQWNAVLADLHGRCGNEVAVRPYREAALKLAPTEALRSLLRQRLEKD</sequence>
<dbReference type="SUPFAM" id="SSF88946">
    <property type="entry name" value="Sigma2 domain of RNA polymerase sigma factors"/>
    <property type="match status" value="1"/>
</dbReference>
<dbReference type="Gene3D" id="1.10.1740.10">
    <property type="match status" value="1"/>
</dbReference>
<dbReference type="EMBL" id="NVQR01000041">
    <property type="protein sequence ID" value="PCH62339.1"/>
    <property type="molecule type" value="Genomic_DNA"/>
</dbReference>
<dbReference type="PANTHER" id="PTHR47756:SF2">
    <property type="entry name" value="BLL6612 PROTEIN"/>
    <property type="match status" value="1"/>
</dbReference>
<dbReference type="GO" id="GO:0003700">
    <property type="term" value="F:DNA-binding transcription factor activity"/>
    <property type="evidence" value="ECO:0007669"/>
    <property type="project" value="InterPro"/>
</dbReference>